<dbReference type="Proteomes" id="UP001345219">
    <property type="component" value="Chromosome 11"/>
</dbReference>
<keyword evidence="2" id="KW-1185">Reference proteome</keyword>
<reference evidence="1 2" key="1">
    <citation type="journal article" date="2023" name="Hortic Res">
        <title>Pangenome of water caltrop reveals structural variations and asymmetric subgenome divergence after allopolyploidization.</title>
        <authorList>
            <person name="Zhang X."/>
            <person name="Chen Y."/>
            <person name="Wang L."/>
            <person name="Yuan Y."/>
            <person name="Fang M."/>
            <person name="Shi L."/>
            <person name="Lu R."/>
            <person name="Comes H.P."/>
            <person name="Ma Y."/>
            <person name="Chen Y."/>
            <person name="Huang G."/>
            <person name="Zhou Y."/>
            <person name="Zheng Z."/>
            <person name="Qiu Y."/>
        </authorList>
    </citation>
    <scope>NUCLEOTIDE SEQUENCE [LARGE SCALE GENOMIC DNA]</scope>
    <source>
        <tissue evidence="1">Roots</tissue>
    </source>
</reference>
<gene>
    <name evidence="1" type="ORF">SAY87_013792</name>
</gene>
<dbReference type="AlphaFoldDB" id="A0AAN7KG31"/>
<proteinExistence type="predicted"/>
<comment type="caution">
    <text evidence="1">The sequence shown here is derived from an EMBL/GenBank/DDBJ whole genome shotgun (WGS) entry which is preliminary data.</text>
</comment>
<protein>
    <submittedName>
        <fullName evidence="1">Uncharacterized protein</fullName>
    </submittedName>
</protein>
<evidence type="ECO:0000313" key="2">
    <source>
        <dbReference type="Proteomes" id="UP001345219"/>
    </source>
</evidence>
<name>A0AAN7KG31_9MYRT</name>
<accession>A0AAN7KG31</accession>
<organism evidence="1 2">
    <name type="scientific">Trapa incisa</name>
    <dbReference type="NCBI Taxonomy" id="236973"/>
    <lineage>
        <taxon>Eukaryota</taxon>
        <taxon>Viridiplantae</taxon>
        <taxon>Streptophyta</taxon>
        <taxon>Embryophyta</taxon>
        <taxon>Tracheophyta</taxon>
        <taxon>Spermatophyta</taxon>
        <taxon>Magnoliopsida</taxon>
        <taxon>eudicotyledons</taxon>
        <taxon>Gunneridae</taxon>
        <taxon>Pentapetalae</taxon>
        <taxon>rosids</taxon>
        <taxon>malvids</taxon>
        <taxon>Myrtales</taxon>
        <taxon>Lythraceae</taxon>
        <taxon>Trapa</taxon>
    </lineage>
</organism>
<dbReference type="EMBL" id="JAXIOK010000008">
    <property type="protein sequence ID" value="KAK4764354.1"/>
    <property type="molecule type" value="Genomic_DNA"/>
</dbReference>
<sequence length="61" mass="6790">MDSPPSLDRVGAFVTGLTRWINGAAAAAKWVSSSNGENYKQRFITKPVSRTRLNLRLQILE</sequence>
<evidence type="ECO:0000313" key="1">
    <source>
        <dbReference type="EMBL" id="KAK4764354.1"/>
    </source>
</evidence>